<gene>
    <name evidence="1" type="ORF">ACFQ4E_18675</name>
</gene>
<dbReference type="Gene3D" id="1.25.40.10">
    <property type="entry name" value="Tetratricopeptide repeat domain"/>
    <property type="match status" value="1"/>
</dbReference>
<dbReference type="Proteomes" id="UP001597135">
    <property type="component" value="Unassembled WGS sequence"/>
</dbReference>
<dbReference type="InterPro" id="IPR011990">
    <property type="entry name" value="TPR-like_helical_dom_sf"/>
</dbReference>
<keyword evidence="2" id="KW-1185">Reference proteome</keyword>
<comment type="caution">
    <text evidence="1">The sequence shown here is derived from an EMBL/GenBank/DDBJ whole genome shotgun (WGS) entry which is preliminary data.</text>
</comment>
<name>A0ABW3ZNQ8_9RHOB</name>
<evidence type="ECO:0000313" key="1">
    <source>
        <dbReference type="EMBL" id="MFD1344462.1"/>
    </source>
</evidence>
<proteinExistence type="predicted"/>
<dbReference type="RefSeq" id="WP_386806042.1">
    <property type="nucleotide sequence ID" value="NZ_JBHTMU010000051.1"/>
</dbReference>
<organism evidence="1 2">
    <name type="scientific">Litorisediminicola beolgyonensis</name>
    <dbReference type="NCBI Taxonomy" id="1173614"/>
    <lineage>
        <taxon>Bacteria</taxon>
        <taxon>Pseudomonadati</taxon>
        <taxon>Pseudomonadota</taxon>
        <taxon>Alphaproteobacteria</taxon>
        <taxon>Rhodobacterales</taxon>
        <taxon>Paracoccaceae</taxon>
        <taxon>Litorisediminicola</taxon>
    </lineage>
</organism>
<sequence>MAERGTGFWHKISSVHDCARAKEIDTAQDWLDAAVSSLSEAEETHRARFELVIELGRFYGLHVSALADDPRKAPAQPVTPENEMDLERALRRDPSQADLWVTLAAINRRQGSDARAHLLLRRTCASHFLEACGEAQQMLASWIAETYGLGSDTAEVAGTEIA</sequence>
<accession>A0ABW3ZNQ8</accession>
<evidence type="ECO:0000313" key="2">
    <source>
        <dbReference type="Proteomes" id="UP001597135"/>
    </source>
</evidence>
<reference evidence="2" key="1">
    <citation type="journal article" date="2019" name="Int. J. Syst. Evol. Microbiol.">
        <title>The Global Catalogue of Microorganisms (GCM) 10K type strain sequencing project: providing services to taxonomists for standard genome sequencing and annotation.</title>
        <authorList>
            <consortium name="The Broad Institute Genomics Platform"/>
            <consortium name="The Broad Institute Genome Sequencing Center for Infectious Disease"/>
            <person name="Wu L."/>
            <person name="Ma J."/>
        </authorList>
    </citation>
    <scope>NUCLEOTIDE SEQUENCE [LARGE SCALE GENOMIC DNA]</scope>
    <source>
        <strain evidence="2">CCUG 62953</strain>
    </source>
</reference>
<protein>
    <submittedName>
        <fullName evidence="1">Uncharacterized protein</fullName>
    </submittedName>
</protein>
<dbReference type="EMBL" id="JBHTMU010000051">
    <property type="protein sequence ID" value="MFD1344462.1"/>
    <property type="molecule type" value="Genomic_DNA"/>
</dbReference>